<evidence type="ECO:0000313" key="2">
    <source>
        <dbReference type="EMBL" id="AKJ30304.1"/>
    </source>
</evidence>
<feature type="signal peptide" evidence="1">
    <location>
        <begin position="1"/>
        <end position="23"/>
    </location>
</feature>
<reference evidence="2 3" key="1">
    <citation type="submission" date="2015-05" db="EMBL/GenBank/DDBJ databases">
        <authorList>
            <person name="Tang B."/>
            <person name="Yu Y."/>
        </authorList>
    </citation>
    <scope>NUCLEOTIDE SEQUENCE [LARGE SCALE GENOMIC DNA]</scope>
    <source>
        <strain evidence="2 3">DSM 7029</strain>
    </source>
</reference>
<proteinExistence type="predicted"/>
<evidence type="ECO:0000313" key="3">
    <source>
        <dbReference type="Proteomes" id="UP000035352"/>
    </source>
</evidence>
<dbReference type="RefSeq" id="WP_083438397.1">
    <property type="nucleotide sequence ID" value="NZ_CP011371.1"/>
</dbReference>
<keyword evidence="3" id="KW-1185">Reference proteome</keyword>
<keyword evidence="1" id="KW-0732">Signal</keyword>
<feature type="chain" id="PRO_5005183943" evidence="1">
    <location>
        <begin position="24"/>
        <end position="150"/>
    </location>
</feature>
<evidence type="ECO:0000256" key="1">
    <source>
        <dbReference type="SAM" id="SignalP"/>
    </source>
</evidence>
<dbReference type="EMBL" id="CP011371">
    <property type="protein sequence ID" value="AKJ30304.1"/>
    <property type="molecule type" value="Genomic_DNA"/>
</dbReference>
<sequence>MGKSTAALALALAGFGLLQNALAEPAEKIPPCYGPKRWATQIALDQMVEAGLIRDVASIYREGDTPYFLKTKLLESKKIGEYTSPGYPPESIYRQIQQFVVKTKEGQSYEVLTISEASPKECSMASLATVVLSPEFRILNTGKSVLDKKK</sequence>
<name>A0A0G3BLJ5_9BURK</name>
<gene>
    <name evidence="2" type="ORF">AAW51_3613</name>
</gene>
<dbReference type="AlphaFoldDB" id="A0A0G3BLJ5"/>
<organism evidence="2 3">
    <name type="scientific">Caldimonas brevitalea</name>
    <dbReference type="NCBI Taxonomy" id="413882"/>
    <lineage>
        <taxon>Bacteria</taxon>
        <taxon>Pseudomonadati</taxon>
        <taxon>Pseudomonadota</taxon>
        <taxon>Betaproteobacteria</taxon>
        <taxon>Burkholderiales</taxon>
        <taxon>Sphaerotilaceae</taxon>
        <taxon>Caldimonas</taxon>
    </lineage>
</organism>
<accession>A0A0G3BLJ5</accession>
<protein>
    <submittedName>
        <fullName evidence="2">Uncharacterized protein</fullName>
    </submittedName>
</protein>
<dbReference type="Proteomes" id="UP000035352">
    <property type="component" value="Chromosome"/>
</dbReference>
<dbReference type="KEGG" id="pbh:AAW51_3613"/>